<evidence type="ECO:0000313" key="5">
    <source>
        <dbReference type="Proteomes" id="UP000355283"/>
    </source>
</evidence>
<sequence length="128" mass="14174">MDEALASYKALEAETQELMARRQVTLQQANENGMVQQELDGLEAGENVYKMMGPVLLRVELEDAKQNVAKRLDLIKSTMEDFDQKIQGKQKDAEELGTKIMTMQQELQAKTADAAKAAAQDALKGVMA</sequence>
<dbReference type="InterPro" id="IPR002777">
    <property type="entry name" value="PFD_beta-like"/>
</dbReference>
<dbReference type="GO" id="GO:0006457">
    <property type="term" value="P:protein folding"/>
    <property type="evidence" value="ECO:0007669"/>
    <property type="project" value="InterPro"/>
</dbReference>
<dbReference type="AlphaFoldDB" id="A0A4D9D4W2"/>
<dbReference type="GO" id="GO:0051082">
    <property type="term" value="F:unfolded protein binding"/>
    <property type="evidence" value="ECO:0007669"/>
    <property type="project" value="InterPro"/>
</dbReference>
<dbReference type="Proteomes" id="UP000355283">
    <property type="component" value="Unassembled WGS sequence"/>
</dbReference>
<dbReference type="GO" id="GO:0016272">
    <property type="term" value="C:prefoldin complex"/>
    <property type="evidence" value="ECO:0007669"/>
    <property type="project" value="InterPro"/>
</dbReference>
<comment type="similarity">
    <text evidence="1">Belongs to the prefoldin subunit beta family.</text>
</comment>
<protein>
    <recommendedName>
        <fullName evidence="6">Prefoldin subunit 6</fullName>
    </recommendedName>
</protein>
<feature type="coiled-coil region" evidence="3">
    <location>
        <begin position="1"/>
        <end position="28"/>
    </location>
</feature>
<dbReference type="GO" id="GO:0005737">
    <property type="term" value="C:cytoplasm"/>
    <property type="evidence" value="ECO:0007669"/>
    <property type="project" value="TreeGrafter"/>
</dbReference>
<dbReference type="Pfam" id="PF01920">
    <property type="entry name" value="Prefoldin_2"/>
    <property type="match status" value="1"/>
</dbReference>
<dbReference type="EMBL" id="SDOX01000016">
    <property type="protein sequence ID" value="TFJ85053.1"/>
    <property type="molecule type" value="Genomic_DNA"/>
</dbReference>
<dbReference type="SUPFAM" id="SSF46579">
    <property type="entry name" value="Prefoldin"/>
    <property type="match status" value="1"/>
</dbReference>
<keyword evidence="2" id="KW-0143">Chaperone</keyword>
<keyword evidence="3" id="KW-0175">Coiled coil</keyword>
<evidence type="ECO:0008006" key="6">
    <source>
        <dbReference type="Google" id="ProtNLM"/>
    </source>
</evidence>
<gene>
    <name evidence="4" type="ORF">NSK_003477</name>
</gene>
<dbReference type="PANTHER" id="PTHR21431">
    <property type="entry name" value="PREFOLDIN SUBUNIT 6"/>
    <property type="match status" value="1"/>
</dbReference>
<evidence type="ECO:0000313" key="4">
    <source>
        <dbReference type="EMBL" id="TFJ85053.1"/>
    </source>
</evidence>
<proteinExistence type="inferred from homology"/>
<name>A0A4D9D4W2_9STRA</name>
<dbReference type="PANTHER" id="PTHR21431:SF0">
    <property type="entry name" value="PREFOLDIN SUBUNIT 6"/>
    <property type="match status" value="1"/>
</dbReference>
<dbReference type="OrthoDB" id="248120at2759"/>
<comment type="caution">
    <text evidence="4">The sequence shown here is derived from an EMBL/GenBank/DDBJ whole genome shotgun (WGS) entry which is preliminary data.</text>
</comment>
<dbReference type="Gene3D" id="1.10.287.370">
    <property type="match status" value="1"/>
</dbReference>
<evidence type="ECO:0000256" key="3">
    <source>
        <dbReference type="SAM" id="Coils"/>
    </source>
</evidence>
<organism evidence="4 5">
    <name type="scientific">Nannochloropsis salina CCMP1776</name>
    <dbReference type="NCBI Taxonomy" id="1027361"/>
    <lineage>
        <taxon>Eukaryota</taxon>
        <taxon>Sar</taxon>
        <taxon>Stramenopiles</taxon>
        <taxon>Ochrophyta</taxon>
        <taxon>Eustigmatophyceae</taxon>
        <taxon>Eustigmatales</taxon>
        <taxon>Monodopsidaceae</taxon>
        <taxon>Microchloropsis</taxon>
        <taxon>Microchloropsis salina</taxon>
    </lineage>
</organism>
<keyword evidence="5" id="KW-1185">Reference proteome</keyword>
<dbReference type="GO" id="GO:0051087">
    <property type="term" value="F:protein-folding chaperone binding"/>
    <property type="evidence" value="ECO:0007669"/>
    <property type="project" value="TreeGrafter"/>
</dbReference>
<dbReference type="GO" id="GO:0051131">
    <property type="term" value="P:chaperone-mediated protein complex assembly"/>
    <property type="evidence" value="ECO:0007669"/>
    <property type="project" value="TreeGrafter"/>
</dbReference>
<reference evidence="4 5" key="1">
    <citation type="submission" date="2019-01" db="EMBL/GenBank/DDBJ databases">
        <title>Nuclear Genome Assembly of the Microalgal Biofuel strain Nannochloropsis salina CCMP1776.</title>
        <authorList>
            <person name="Hovde B."/>
        </authorList>
    </citation>
    <scope>NUCLEOTIDE SEQUENCE [LARGE SCALE GENOMIC DNA]</scope>
    <source>
        <strain evidence="4 5">CCMP1776</strain>
    </source>
</reference>
<dbReference type="CDD" id="cd23161">
    <property type="entry name" value="Prefoldin_6"/>
    <property type="match status" value="1"/>
</dbReference>
<accession>A0A4D9D4W2</accession>
<evidence type="ECO:0000256" key="1">
    <source>
        <dbReference type="ARBA" id="ARBA00008045"/>
    </source>
</evidence>
<evidence type="ECO:0000256" key="2">
    <source>
        <dbReference type="ARBA" id="ARBA00023186"/>
    </source>
</evidence>
<dbReference type="InterPro" id="IPR009053">
    <property type="entry name" value="Prefoldin"/>
</dbReference>